<organism evidence="2 3">
    <name type="scientific">Hymenobacter ruricola</name>
    <dbReference type="NCBI Taxonomy" id="2791023"/>
    <lineage>
        <taxon>Bacteria</taxon>
        <taxon>Pseudomonadati</taxon>
        <taxon>Bacteroidota</taxon>
        <taxon>Cytophagia</taxon>
        <taxon>Cytophagales</taxon>
        <taxon>Hymenobacteraceae</taxon>
        <taxon>Hymenobacter</taxon>
    </lineage>
</organism>
<feature type="domain" description="Secretion system C-terminal sorting" evidence="1">
    <location>
        <begin position="782"/>
        <end position="851"/>
    </location>
</feature>
<dbReference type="Pfam" id="PF18962">
    <property type="entry name" value="Por_Secre_tail"/>
    <property type="match status" value="1"/>
</dbReference>
<dbReference type="InterPro" id="IPR026444">
    <property type="entry name" value="Secre_tail"/>
</dbReference>
<dbReference type="Gene3D" id="2.80.10.50">
    <property type="match status" value="5"/>
</dbReference>
<evidence type="ECO:0000313" key="2">
    <source>
        <dbReference type="EMBL" id="MBF9223757.1"/>
    </source>
</evidence>
<dbReference type="EMBL" id="JADQDM010000018">
    <property type="protein sequence ID" value="MBF9223757.1"/>
    <property type="molecule type" value="Genomic_DNA"/>
</dbReference>
<dbReference type="NCBIfam" id="TIGR04183">
    <property type="entry name" value="Por_Secre_tail"/>
    <property type="match status" value="1"/>
</dbReference>
<dbReference type="InterPro" id="IPR013431">
    <property type="entry name" value="Delta_60_rpt"/>
</dbReference>
<comment type="caution">
    <text evidence="2">The sequence shown here is derived from an EMBL/GenBank/DDBJ whole genome shotgun (WGS) entry which is preliminary data.</text>
</comment>
<reference evidence="2 3" key="1">
    <citation type="submission" date="2020-11" db="EMBL/GenBank/DDBJ databases">
        <authorList>
            <person name="Kim M.K."/>
        </authorList>
    </citation>
    <scope>NUCLEOTIDE SEQUENCE [LARGE SCALE GENOMIC DNA]</scope>
    <source>
        <strain evidence="2 3">BT662</strain>
    </source>
</reference>
<proteinExistence type="predicted"/>
<sequence length="854" mass="89843">MPLSLRISISVAALLWLPRLLAAQQLDPSFRVAQIYKVAGARQVVQQPDGKRLVLGNFVRVAHQQAPACGLVRLLANSDQPDSVFLQNISALTGYVRQFLLLANGKILVAGGNGLTLQSGAVSRQALLLLNADGTPDASFNAGAGPNAFVLHMLEQPNGKLLMCGAFTQFNGLSTTVIVRLNPDGTLDTAFRAAAPYFAPITVGTQPNQAGFCMALQADGKILVGGRLDGRLPQMPQGYSNVVRLLTTGRIDSTFQTGLVAGLGKVFGLTVLADGKILVVDSYGHLTRLLPTTGRLDAILYNYLGAFDTFDDDWVAGAPLVQVQPGTGRIIVKSRVATIGNTTTGALVAFTPGGLLDATFNNGGAASYSPNWVHMLATGELLVTGLTLRYGGTTTAPTPLALLTPTGQRNNALPAVLLQTVGAVNAMALQPDGKILVGGDFTEINGLAVSGGLARLQANGIPDSLYCVTAAPPEARVTTLALQADGKLLVAGDFTNVGGGRRPTLARLLPSGQLDVTYQPSLSAFPSSYPDVAQVLVQTDGKALIRSYGIAWGQSGGNAYQGLVRLLDNGQLDSNFHPSGYGAQAVQLQPDGKILASGYLNAPNATLWRWLPTGALDNSFAAVLYTPQRPTATLLAQDGQGRIVYQYQEATVNAATAFYLGRLEVTGQVDAAFNVTLNNQSVTTMQVQPNQRLLAGILPFPAIVSAPATMRLLPSGSTDPSYQAFNGPGYRVNTILIQPNGAVLMAGSFANVSSLPTNGLARFIDANVLAVASKQSRVPPAVWPVPARDVLHVRLNMADQPRTLALLDALGRVVLRQPVIRTETTLNTATLPTGVYVLRVECTAGVVIRRVAVE</sequence>
<dbReference type="Proteomes" id="UP000618931">
    <property type="component" value="Unassembled WGS sequence"/>
</dbReference>
<protein>
    <submittedName>
        <fullName evidence="2">T9SS type A sorting domain-containing protein</fullName>
    </submittedName>
</protein>
<dbReference type="RefSeq" id="WP_196295184.1">
    <property type="nucleotide sequence ID" value="NZ_JADQDM010000018.1"/>
</dbReference>
<name>A0ABS0IB06_9BACT</name>
<dbReference type="SUPFAM" id="SSF63829">
    <property type="entry name" value="Calcium-dependent phosphotriesterase"/>
    <property type="match status" value="1"/>
</dbReference>
<evidence type="ECO:0000313" key="3">
    <source>
        <dbReference type="Proteomes" id="UP000618931"/>
    </source>
</evidence>
<dbReference type="SUPFAM" id="SSF75011">
    <property type="entry name" value="3-carboxy-cis,cis-mucoante lactonizing enzyme"/>
    <property type="match status" value="1"/>
</dbReference>
<dbReference type="NCBIfam" id="TIGR02608">
    <property type="entry name" value="delta_60_rpt"/>
    <property type="match status" value="6"/>
</dbReference>
<accession>A0ABS0IB06</accession>
<gene>
    <name evidence="2" type="ORF">I2H31_21815</name>
</gene>
<dbReference type="Pfam" id="PF17164">
    <property type="entry name" value="DUF5122"/>
    <property type="match status" value="6"/>
</dbReference>
<keyword evidence="3" id="KW-1185">Reference proteome</keyword>
<evidence type="ECO:0000259" key="1">
    <source>
        <dbReference type="Pfam" id="PF18962"/>
    </source>
</evidence>